<evidence type="ECO:0000313" key="1">
    <source>
        <dbReference type="EMBL" id="AGM15680.1"/>
    </source>
</evidence>
<dbReference type="EMBL" id="KC662249">
    <property type="protein sequence ID" value="AGM15680.1"/>
    <property type="molecule type" value="Genomic_DNA"/>
</dbReference>
<proteinExistence type="predicted"/>
<reference evidence="1 2" key="1">
    <citation type="journal article" date="2013" name="Proc. Natl. Acad. Sci. U.S.A.">
        <title>Genome of Phaeocystis globosa virus PgV-16T highlights the common ancestry of the largest known DNA viruses infecting eukaryotes.</title>
        <authorList>
            <person name="Santini S."/>
            <person name="Jeudy S."/>
            <person name="Bartoli J."/>
            <person name="Poirot O."/>
            <person name="Lescot M."/>
            <person name="Abergel C."/>
            <person name="Barbe V."/>
            <person name="Wommack K.E."/>
            <person name="Noordeloos A.A."/>
            <person name="Brussaard C.P."/>
            <person name="Claverie J.M."/>
        </authorList>
    </citation>
    <scope>NUCLEOTIDE SEQUENCE [LARGE SCALE GENOMIC DNA]</scope>
    <source>
        <strain evidence="1 2">16T</strain>
    </source>
</reference>
<name>A0AC59EXL2_9VIRU</name>
<keyword evidence="2" id="KW-1185">Reference proteome</keyword>
<accession>A0AC59EXL2</accession>
<sequence>MNIENSSNSSGEGGNTITPSLSNKTQISPCKRWCFTLNNYTNEQYSSIVLLFNSKATTYVIGDEVGEQGTPHLQGYVEFRDKLRPLNLFEFKGIHWEKAKGNKDANIAYCSKEKVKSSKGIPKPIKTLDTLYPWQAAIEKIALGEPDDRKIYWYWDDDGNIGKSAFIKYMIIKHKILFCSGGKHADIMTLVFNQDMDETSCVMFDIPRANKGHISYASLESIKNGMVCNTKYETGVKVFNPPNLFVFANFPPEDETQLSADRWVITKL</sequence>
<evidence type="ECO:0000313" key="2">
    <source>
        <dbReference type="Proteomes" id="UP000204225"/>
    </source>
</evidence>
<organism evidence="1 2">
    <name type="scientific">Phaeocystis globosa virus PgV-16T</name>
    <dbReference type="NCBI Taxonomy" id="3071227"/>
    <lineage>
        <taxon>Viruses</taxon>
        <taxon>Varidnaviria</taxon>
        <taxon>Bamfordvirae</taxon>
        <taxon>Nucleocytoviricota</taxon>
        <taxon>Megaviricetes</taxon>
        <taxon>Imitervirales</taxon>
        <taxon>Mesomimiviridae</taxon>
        <taxon>Tethysvirus</taxon>
        <taxon>Tethysvirus hollandense</taxon>
    </lineage>
</organism>
<dbReference type="Proteomes" id="UP000204225">
    <property type="component" value="Segment"/>
</dbReference>
<gene>
    <name evidence="1" type="ORF">PGCG_00369</name>
</gene>
<protein>
    <submittedName>
        <fullName evidence="1">Rep domain protein</fullName>
    </submittedName>
</protein>